<dbReference type="Proteomes" id="UP000887116">
    <property type="component" value="Unassembled WGS sequence"/>
</dbReference>
<reference evidence="1" key="1">
    <citation type="submission" date="2020-07" db="EMBL/GenBank/DDBJ databases">
        <title>Multicomponent nature underlies the extraordinary mechanical properties of spider dragline silk.</title>
        <authorList>
            <person name="Kono N."/>
            <person name="Nakamura H."/>
            <person name="Mori M."/>
            <person name="Yoshida Y."/>
            <person name="Ohtoshi R."/>
            <person name="Malay A.D."/>
            <person name="Moran D.A.P."/>
            <person name="Tomita M."/>
            <person name="Numata K."/>
            <person name="Arakawa K."/>
        </authorList>
    </citation>
    <scope>NUCLEOTIDE SEQUENCE</scope>
</reference>
<dbReference type="PANTHER" id="PTHR47331">
    <property type="entry name" value="PHD-TYPE DOMAIN-CONTAINING PROTEIN"/>
    <property type="match status" value="1"/>
</dbReference>
<accession>A0A8X6F4Z8</accession>
<dbReference type="OrthoDB" id="5983986at2759"/>
<evidence type="ECO:0000313" key="1">
    <source>
        <dbReference type="EMBL" id="GFQ69836.1"/>
    </source>
</evidence>
<name>A0A8X6F4Z8_TRICU</name>
<comment type="caution">
    <text evidence="1">The sequence shown here is derived from an EMBL/GenBank/DDBJ whole genome shotgun (WGS) entry which is preliminary data.</text>
</comment>
<dbReference type="Pfam" id="PF05380">
    <property type="entry name" value="Peptidase_A17"/>
    <property type="match status" value="1"/>
</dbReference>
<proteinExistence type="predicted"/>
<dbReference type="EMBL" id="BMAO01030713">
    <property type="protein sequence ID" value="GFQ69836.1"/>
    <property type="molecule type" value="Genomic_DNA"/>
</dbReference>
<protein>
    <submittedName>
        <fullName evidence="1">Uncharacterized protein</fullName>
    </submittedName>
</protein>
<evidence type="ECO:0000313" key="2">
    <source>
        <dbReference type="Proteomes" id="UP000887116"/>
    </source>
</evidence>
<keyword evidence="2" id="KW-1185">Reference proteome</keyword>
<sequence length="186" mass="21547">MYDVAESIYTLRSVTKRLLKENIYEVYDILRQWQKEGYACCAFLRCEEEDEVKVSLVSAKARVATVQRQTILRLELLGAAIGARIASTILETLNSPLKTYFWTDSMTVLGWITNSEPWNTFVGNRVREIRELTNVEDWRFVPGDLNPADLPSRSCDWSQLFRSQWWEGPNGLTKVQNVGHTLRHFV</sequence>
<organism evidence="1 2">
    <name type="scientific">Trichonephila clavata</name>
    <name type="common">Joro spider</name>
    <name type="synonym">Nephila clavata</name>
    <dbReference type="NCBI Taxonomy" id="2740835"/>
    <lineage>
        <taxon>Eukaryota</taxon>
        <taxon>Metazoa</taxon>
        <taxon>Ecdysozoa</taxon>
        <taxon>Arthropoda</taxon>
        <taxon>Chelicerata</taxon>
        <taxon>Arachnida</taxon>
        <taxon>Araneae</taxon>
        <taxon>Araneomorphae</taxon>
        <taxon>Entelegynae</taxon>
        <taxon>Araneoidea</taxon>
        <taxon>Nephilidae</taxon>
        <taxon>Trichonephila</taxon>
    </lineage>
</organism>
<dbReference type="AlphaFoldDB" id="A0A8X6F4Z8"/>
<dbReference type="InterPro" id="IPR008042">
    <property type="entry name" value="Retrotrans_Pao"/>
</dbReference>
<gene>
    <name evidence="1" type="primary">AVEN_89331_1</name>
    <name evidence="1" type="ORF">TNCT_450721</name>
</gene>